<accession>A0A1M5MK00</accession>
<sequence>MAVTPDFVREIFKDLEESDGAAFFTHVADDVDWTVMGTHPLAGRYRSKADFIAGTFTKLGKVLPQGTQLHLEYLIVKGDQAVVELHSLASARNGMRFDNRYCWILFFEADKIVRVRAYLDSALVAQLFKENPVAA</sequence>
<dbReference type="PANTHER" id="PTHR41252">
    <property type="entry name" value="BLR2505 PROTEIN"/>
    <property type="match status" value="1"/>
</dbReference>
<evidence type="ECO:0000259" key="1">
    <source>
        <dbReference type="Pfam" id="PF12680"/>
    </source>
</evidence>
<feature type="domain" description="SnoaL-like" evidence="1">
    <location>
        <begin position="8"/>
        <end position="115"/>
    </location>
</feature>
<protein>
    <recommendedName>
        <fullName evidence="1">SnoaL-like domain-containing protein</fullName>
    </recommendedName>
</protein>
<dbReference type="PANTHER" id="PTHR41252:SF1">
    <property type="entry name" value="BLR2505 PROTEIN"/>
    <property type="match status" value="1"/>
</dbReference>
<gene>
    <name evidence="2" type="ORF">SAMN05444169_4055</name>
</gene>
<dbReference type="RefSeq" id="WP_079567476.1">
    <property type="nucleotide sequence ID" value="NZ_LT670818.1"/>
</dbReference>
<dbReference type="InterPro" id="IPR032710">
    <property type="entry name" value="NTF2-like_dom_sf"/>
</dbReference>
<dbReference type="EMBL" id="LT670818">
    <property type="protein sequence ID" value="SHG77239.1"/>
    <property type="molecule type" value="Genomic_DNA"/>
</dbReference>
<evidence type="ECO:0000313" key="2">
    <source>
        <dbReference type="EMBL" id="SHG77239.1"/>
    </source>
</evidence>
<evidence type="ECO:0000313" key="3">
    <source>
        <dbReference type="Proteomes" id="UP000190675"/>
    </source>
</evidence>
<dbReference type="Pfam" id="PF12680">
    <property type="entry name" value="SnoaL_2"/>
    <property type="match status" value="1"/>
</dbReference>
<dbReference type="OrthoDB" id="6657864at2"/>
<dbReference type="InterPro" id="IPR037401">
    <property type="entry name" value="SnoaL-like"/>
</dbReference>
<dbReference type="Proteomes" id="UP000190675">
    <property type="component" value="Chromosome I"/>
</dbReference>
<dbReference type="Gene3D" id="3.10.450.50">
    <property type="match status" value="1"/>
</dbReference>
<organism evidence="2 3">
    <name type="scientific">Bradyrhizobium erythrophlei</name>
    <dbReference type="NCBI Taxonomy" id="1437360"/>
    <lineage>
        <taxon>Bacteria</taxon>
        <taxon>Pseudomonadati</taxon>
        <taxon>Pseudomonadota</taxon>
        <taxon>Alphaproteobacteria</taxon>
        <taxon>Hyphomicrobiales</taxon>
        <taxon>Nitrobacteraceae</taxon>
        <taxon>Bradyrhizobium</taxon>
    </lineage>
</organism>
<reference evidence="2 3" key="1">
    <citation type="submission" date="2016-11" db="EMBL/GenBank/DDBJ databases">
        <authorList>
            <person name="Jaros S."/>
            <person name="Januszkiewicz K."/>
            <person name="Wedrychowicz H."/>
        </authorList>
    </citation>
    <scope>NUCLEOTIDE SEQUENCE [LARGE SCALE GENOMIC DNA]</scope>
    <source>
        <strain evidence="2 3">GAS242</strain>
    </source>
</reference>
<proteinExistence type="predicted"/>
<dbReference type="AlphaFoldDB" id="A0A1M5MK00"/>
<dbReference type="SUPFAM" id="SSF54427">
    <property type="entry name" value="NTF2-like"/>
    <property type="match status" value="1"/>
</dbReference>
<name>A0A1M5MK00_9BRAD</name>